<accession>A0A2W5QD56</accession>
<evidence type="ECO:0000313" key="3">
    <source>
        <dbReference type="Proteomes" id="UP000249185"/>
    </source>
</evidence>
<evidence type="ECO:0000259" key="1">
    <source>
        <dbReference type="Pfam" id="PF13439"/>
    </source>
</evidence>
<protein>
    <submittedName>
        <fullName evidence="2">Colanic acid biosynthesis glycosyltransferase WcaL</fullName>
    </submittedName>
</protein>
<name>A0A2W5QD56_RHOSU</name>
<dbReference type="PANTHER" id="PTHR45947:SF15">
    <property type="entry name" value="TEICHURONIC ACID BIOSYNTHESIS GLYCOSYLTRANSFERASE TUAC-RELATED"/>
    <property type="match status" value="1"/>
</dbReference>
<dbReference type="Pfam" id="PF13692">
    <property type="entry name" value="Glyco_trans_1_4"/>
    <property type="match status" value="1"/>
</dbReference>
<dbReference type="Proteomes" id="UP000249185">
    <property type="component" value="Unassembled WGS sequence"/>
</dbReference>
<comment type="caution">
    <text evidence="2">The sequence shown here is derived from an EMBL/GenBank/DDBJ whole genome shotgun (WGS) entry which is preliminary data.</text>
</comment>
<evidence type="ECO:0000313" key="2">
    <source>
        <dbReference type="EMBL" id="PZQ52663.1"/>
    </source>
</evidence>
<dbReference type="AlphaFoldDB" id="A0A2W5QD56"/>
<dbReference type="GO" id="GO:0016757">
    <property type="term" value="F:glycosyltransferase activity"/>
    <property type="evidence" value="ECO:0007669"/>
    <property type="project" value="TreeGrafter"/>
</dbReference>
<dbReference type="Gene3D" id="3.40.50.2000">
    <property type="entry name" value="Glycogen Phosphorylase B"/>
    <property type="match status" value="2"/>
</dbReference>
<sequence length="419" mass="43870">MRVAYLINTYPKPSQSFIRREIQALERQGVEIRRFALRDDRAALVDPGDIAEHGRTDYILARGPARLIATLLAEGARAPARGIAALAGALRLGRRADRAYARHLVYLAEAACLARRCRAEGIAHVHAHFGTNSATVAMLAARLGGLSFSFTAHGPEEFDRPDTLALGPKIAASAFTVAVSAFGAAQLRRWVPAAAWGGIRVVHCGVEPGLFAAPAPLPAGPIRLVSVGRLVEQKGQILLVEALAEAARSADIHLTLVGDGELRGAIEAAVAARGLGARVAITGWVDEARVRAELAAAHALVMPSFAEGLPMVVMEAMAAARPVISTYVAGIPELVRPGETGWLVPAGDAAALADAMVALARTPRETLAAMGAAGRARVLERHDIDREAAKLAKHFAAVARVGTASRNAPLGAGNALDAR</sequence>
<proteinExistence type="predicted"/>
<dbReference type="SUPFAM" id="SSF53756">
    <property type="entry name" value="UDP-Glycosyltransferase/glycogen phosphorylase"/>
    <property type="match status" value="1"/>
</dbReference>
<organism evidence="2 3">
    <name type="scientific">Rhodovulum sulfidophilum</name>
    <name type="common">Rhodobacter sulfidophilus</name>
    <dbReference type="NCBI Taxonomy" id="35806"/>
    <lineage>
        <taxon>Bacteria</taxon>
        <taxon>Pseudomonadati</taxon>
        <taxon>Pseudomonadota</taxon>
        <taxon>Alphaproteobacteria</taxon>
        <taxon>Rhodobacterales</taxon>
        <taxon>Paracoccaceae</taxon>
        <taxon>Rhodovulum</taxon>
    </lineage>
</organism>
<dbReference type="EMBL" id="QFPW01000001">
    <property type="protein sequence ID" value="PZQ52663.1"/>
    <property type="molecule type" value="Genomic_DNA"/>
</dbReference>
<dbReference type="PANTHER" id="PTHR45947">
    <property type="entry name" value="SULFOQUINOVOSYL TRANSFERASE SQD2"/>
    <property type="match status" value="1"/>
</dbReference>
<dbReference type="InterPro" id="IPR028098">
    <property type="entry name" value="Glyco_trans_4-like_N"/>
</dbReference>
<reference evidence="2 3" key="1">
    <citation type="submission" date="2017-08" db="EMBL/GenBank/DDBJ databases">
        <title>Infants hospitalized years apart are colonized by the same room-sourced microbial strains.</title>
        <authorList>
            <person name="Brooks B."/>
            <person name="Olm M.R."/>
            <person name="Firek B.A."/>
            <person name="Baker R."/>
            <person name="Thomas B.C."/>
            <person name="Morowitz M.J."/>
            <person name="Banfield J.F."/>
        </authorList>
    </citation>
    <scope>NUCLEOTIDE SEQUENCE [LARGE SCALE GENOMIC DNA]</scope>
    <source>
        <strain evidence="2">S2_005_002_R2_34</strain>
    </source>
</reference>
<dbReference type="InterPro" id="IPR050194">
    <property type="entry name" value="Glycosyltransferase_grp1"/>
</dbReference>
<feature type="domain" description="Glycosyltransferase subfamily 4-like N-terminal" evidence="1">
    <location>
        <begin position="24"/>
        <end position="208"/>
    </location>
</feature>
<gene>
    <name evidence="2" type="ORF">DI556_00305</name>
</gene>
<keyword evidence="2" id="KW-0808">Transferase</keyword>
<dbReference type="Pfam" id="PF13439">
    <property type="entry name" value="Glyco_transf_4"/>
    <property type="match status" value="1"/>
</dbReference>